<dbReference type="Proteomes" id="UP000295621">
    <property type="component" value="Unassembled WGS sequence"/>
</dbReference>
<evidence type="ECO:0000256" key="3">
    <source>
        <dbReference type="ARBA" id="ARBA00022692"/>
    </source>
</evidence>
<feature type="transmembrane region" description="Helical" evidence="6">
    <location>
        <begin position="293"/>
        <end position="315"/>
    </location>
</feature>
<evidence type="ECO:0000256" key="5">
    <source>
        <dbReference type="ARBA" id="ARBA00023136"/>
    </source>
</evidence>
<feature type="transmembrane region" description="Helical" evidence="6">
    <location>
        <begin position="69"/>
        <end position="91"/>
    </location>
</feature>
<evidence type="ECO:0000313" key="8">
    <source>
        <dbReference type="Proteomes" id="UP000295621"/>
    </source>
</evidence>
<gene>
    <name evidence="7" type="ORF">E1212_23085</name>
</gene>
<accession>A0A4R4RF24</accession>
<keyword evidence="4 6" id="KW-1133">Transmembrane helix</keyword>
<dbReference type="EMBL" id="SMKL01000067">
    <property type="protein sequence ID" value="TDC47830.1"/>
    <property type="molecule type" value="Genomic_DNA"/>
</dbReference>
<feature type="transmembrane region" description="Helical" evidence="6">
    <location>
        <begin position="38"/>
        <end position="63"/>
    </location>
</feature>
<organism evidence="7 8">
    <name type="scientific">Jiangella ureilytica</name>
    <dbReference type="NCBI Taxonomy" id="2530374"/>
    <lineage>
        <taxon>Bacteria</taxon>
        <taxon>Bacillati</taxon>
        <taxon>Actinomycetota</taxon>
        <taxon>Actinomycetes</taxon>
        <taxon>Jiangellales</taxon>
        <taxon>Jiangellaceae</taxon>
        <taxon>Jiangella</taxon>
    </lineage>
</organism>
<comment type="caution">
    <text evidence="7">The sequence shown here is derived from an EMBL/GenBank/DDBJ whole genome shotgun (WGS) entry which is preliminary data.</text>
</comment>
<feature type="transmembrane region" description="Helical" evidence="6">
    <location>
        <begin position="6"/>
        <end position="26"/>
    </location>
</feature>
<dbReference type="OrthoDB" id="5242957at2"/>
<keyword evidence="8" id="KW-1185">Reference proteome</keyword>
<comment type="subcellular location">
    <subcellularLocation>
        <location evidence="1">Membrane</location>
        <topology evidence="1">Multi-pass membrane protein</topology>
    </subcellularLocation>
</comment>
<dbReference type="GO" id="GO:0016020">
    <property type="term" value="C:membrane"/>
    <property type="evidence" value="ECO:0007669"/>
    <property type="project" value="UniProtKB-SubCell"/>
</dbReference>
<dbReference type="PANTHER" id="PTHR30238">
    <property type="entry name" value="MEMBRANE BOUND PREDICTED REDOX MODULATOR"/>
    <property type="match status" value="1"/>
</dbReference>
<comment type="similarity">
    <text evidence="2">Belongs to the TerC family.</text>
</comment>
<reference evidence="7 8" key="1">
    <citation type="submission" date="2019-02" db="EMBL/GenBank/DDBJ databases">
        <title>Draft genome sequences of novel Actinobacteria.</title>
        <authorList>
            <person name="Sahin N."/>
            <person name="Ay H."/>
            <person name="Saygin H."/>
        </authorList>
    </citation>
    <scope>NUCLEOTIDE SEQUENCE [LARGE SCALE GENOMIC DNA]</scope>
    <source>
        <strain evidence="7 8">KC603</strain>
    </source>
</reference>
<evidence type="ECO:0000313" key="7">
    <source>
        <dbReference type="EMBL" id="TDC47830.1"/>
    </source>
</evidence>
<evidence type="ECO:0000256" key="6">
    <source>
        <dbReference type="SAM" id="Phobius"/>
    </source>
</evidence>
<evidence type="ECO:0000256" key="2">
    <source>
        <dbReference type="ARBA" id="ARBA00007511"/>
    </source>
</evidence>
<feature type="transmembrane region" description="Helical" evidence="6">
    <location>
        <begin position="195"/>
        <end position="217"/>
    </location>
</feature>
<dbReference type="NCBIfam" id="TIGR03718">
    <property type="entry name" value="R_switched_Alx"/>
    <property type="match status" value="1"/>
</dbReference>
<dbReference type="PANTHER" id="PTHR30238:SF0">
    <property type="entry name" value="THYLAKOID MEMBRANE PROTEIN TERC, CHLOROPLASTIC"/>
    <property type="match status" value="1"/>
</dbReference>
<protein>
    <submittedName>
        <fullName evidence="7">TerC/Alx family metal homeostasis membrane protein</fullName>
    </submittedName>
</protein>
<name>A0A4R4RF24_9ACTN</name>
<feature type="transmembrane region" description="Helical" evidence="6">
    <location>
        <begin position="223"/>
        <end position="244"/>
    </location>
</feature>
<dbReference type="InterPro" id="IPR022369">
    <property type="entry name" value="Integral_membrane_TerC_rswitch"/>
</dbReference>
<dbReference type="Pfam" id="PF03741">
    <property type="entry name" value="TerC"/>
    <property type="match status" value="1"/>
</dbReference>
<keyword evidence="5 6" id="KW-0472">Membrane</keyword>
<feature type="transmembrane region" description="Helical" evidence="6">
    <location>
        <begin position="131"/>
        <end position="148"/>
    </location>
</feature>
<evidence type="ECO:0000256" key="4">
    <source>
        <dbReference type="ARBA" id="ARBA00022989"/>
    </source>
</evidence>
<feature type="transmembrane region" description="Helical" evidence="6">
    <location>
        <begin position="251"/>
        <end position="273"/>
    </location>
</feature>
<dbReference type="AlphaFoldDB" id="A0A4R4RF24"/>
<feature type="transmembrane region" description="Helical" evidence="6">
    <location>
        <begin position="103"/>
        <end position="125"/>
    </location>
</feature>
<sequence>MDVPGWVWVPTVAGIVALLVFDYVFHVRRAHVPTLREAAVWSALYVGIAVAFGVGVLVVGGTTMGAEYFAGYITEKALSVDNLFVFLVILHSFRVPREHQQKALLFGITFSLIARTGLIFVGSALINTFAWVFYLFGLILLITAGNTLKPRGGEPDEGENIAVRTARRLFHTSESYDGGRLYTERDGRRAMTPMLLVMVALAGTDVLFALDSIPAIFGLTQNVYLVFTAVAFSLLGLRQLYFLIDGLLDRLIYLAYGLAAILAFIGVRLILHALHENNLPFVNNGQPVEVAEITTGLSLTVIVSVLVVTVLASLFSHTGRAQTAIANARRHATAYLDSEYTADPAERERIFQCLVDEKVEIVKLGPKYKQMARDADGLLDLVEQAHARHDAAVARGEAPAARS</sequence>
<keyword evidence="3 6" id="KW-0812">Transmembrane</keyword>
<dbReference type="InterPro" id="IPR005496">
    <property type="entry name" value="Integral_membrane_TerC"/>
</dbReference>
<evidence type="ECO:0000256" key="1">
    <source>
        <dbReference type="ARBA" id="ARBA00004141"/>
    </source>
</evidence>
<proteinExistence type="inferred from homology"/>
<dbReference type="RefSeq" id="WP_131986838.1">
    <property type="nucleotide sequence ID" value="NZ_SMKL01000067.1"/>
</dbReference>